<dbReference type="PROSITE" id="PS51257">
    <property type="entry name" value="PROKAR_LIPOPROTEIN"/>
    <property type="match status" value="1"/>
</dbReference>
<dbReference type="EMBL" id="ARYL01000008">
    <property type="protein sequence ID" value="KDA03093.1"/>
    <property type="molecule type" value="Genomic_DNA"/>
</dbReference>
<dbReference type="Pfam" id="PF13416">
    <property type="entry name" value="SBP_bac_8"/>
    <property type="match status" value="1"/>
</dbReference>
<gene>
    <name evidence="5" type="ORF">HOC_06803</name>
</gene>
<dbReference type="PANTHER" id="PTHR30006">
    <property type="entry name" value="THIAMINE-BINDING PERIPLASMIC PROTEIN-RELATED"/>
    <property type="match status" value="1"/>
</dbReference>
<dbReference type="InterPro" id="IPR026045">
    <property type="entry name" value="Ferric-bd"/>
</dbReference>
<dbReference type="GO" id="GO:0046872">
    <property type="term" value="F:metal ion binding"/>
    <property type="evidence" value="ECO:0007669"/>
    <property type="project" value="UniProtKB-KW"/>
</dbReference>
<dbReference type="eggNOG" id="COG1840">
    <property type="taxonomic scope" value="Bacteria"/>
</dbReference>
<feature type="binding site" evidence="3">
    <location>
        <position position="236"/>
    </location>
    <ligand>
        <name>Fe cation</name>
        <dbReference type="ChEBI" id="CHEBI:24875"/>
    </ligand>
</feature>
<proteinExistence type="inferred from homology"/>
<protein>
    <submittedName>
        <fullName evidence="5">Iron ABC transporter substrate-binding protein</fullName>
    </submittedName>
</protein>
<evidence type="ECO:0000256" key="4">
    <source>
        <dbReference type="SAM" id="SignalP"/>
    </source>
</evidence>
<evidence type="ECO:0000313" key="6">
    <source>
        <dbReference type="Proteomes" id="UP000024942"/>
    </source>
</evidence>
<dbReference type="InterPro" id="IPR006059">
    <property type="entry name" value="SBP"/>
</dbReference>
<evidence type="ECO:0000313" key="5">
    <source>
        <dbReference type="EMBL" id="KDA03093.1"/>
    </source>
</evidence>
<organism evidence="5 6">
    <name type="scientific">Hyphomonas oceanitis SCH89</name>
    <dbReference type="NCBI Taxonomy" id="1280953"/>
    <lineage>
        <taxon>Bacteria</taxon>
        <taxon>Pseudomonadati</taxon>
        <taxon>Pseudomonadota</taxon>
        <taxon>Alphaproteobacteria</taxon>
        <taxon>Hyphomonadales</taxon>
        <taxon>Hyphomonadaceae</taxon>
        <taxon>Hyphomonas</taxon>
    </lineage>
</organism>
<reference evidence="5 6" key="1">
    <citation type="journal article" date="2014" name="Antonie Van Leeuwenhoek">
        <title>Hyphomonas beringensis sp. nov. and Hyphomonas chukchiensis sp. nov., isolated from surface seawater of the Bering Sea and Chukchi Sea.</title>
        <authorList>
            <person name="Li C."/>
            <person name="Lai Q."/>
            <person name="Li G."/>
            <person name="Dong C."/>
            <person name="Wang J."/>
            <person name="Liao Y."/>
            <person name="Shao Z."/>
        </authorList>
    </citation>
    <scope>NUCLEOTIDE SEQUENCE [LARGE SCALE GENOMIC DNA]</scope>
    <source>
        <strain evidence="5 6">SCH89</strain>
    </source>
</reference>
<dbReference type="STRING" id="1280953.HOC_06803"/>
<feature type="binding site" evidence="3">
    <location>
        <position position="49"/>
    </location>
    <ligand>
        <name>Fe cation</name>
        <dbReference type="ChEBI" id="CHEBI:24875"/>
    </ligand>
</feature>
<evidence type="ECO:0000256" key="3">
    <source>
        <dbReference type="PIRSR" id="PIRSR002825-1"/>
    </source>
</evidence>
<dbReference type="AlphaFoldDB" id="A0A059G9D0"/>
<feature type="binding site" evidence="3">
    <location>
        <position position="237"/>
    </location>
    <ligand>
        <name>Fe cation</name>
        <dbReference type="ChEBI" id="CHEBI:24875"/>
    </ligand>
</feature>
<comment type="caution">
    <text evidence="5">The sequence shown here is derived from an EMBL/GenBank/DDBJ whole genome shotgun (WGS) entry which is preliminary data.</text>
</comment>
<dbReference type="SUPFAM" id="SSF53850">
    <property type="entry name" value="Periplasmic binding protein-like II"/>
    <property type="match status" value="1"/>
</dbReference>
<dbReference type="OrthoDB" id="9769567at2"/>
<dbReference type="GO" id="GO:0030288">
    <property type="term" value="C:outer membrane-bounded periplasmic space"/>
    <property type="evidence" value="ECO:0007669"/>
    <property type="project" value="TreeGrafter"/>
</dbReference>
<accession>A0A059G9D0</accession>
<dbReference type="RefSeq" id="WP_035536985.1">
    <property type="nucleotide sequence ID" value="NZ_ARYL01000008.1"/>
</dbReference>
<comment type="similarity">
    <text evidence="1">Belongs to the bacterial solute-binding protein 1 family.</text>
</comment>
<keyword evidence="3" id="KW-0479">Metal-binding</keyword>
<dbReference type="PATRIC" id="fig|1280953.3.peg.1377"/>
<dbReference type="Gene3D" id="3.40.190.10">
    <property type="entry name" value="Periplasmic binding protein-like II"/>
    <property type="match status" value="2"/>
</dbReference>
<keyword evidence="6" id="KW-1185">Reference proteome</keyword>
<keyword evidence="3" id="KW-0408">Iron</keyword>
<dbReference type="Proteomes" id="UP000024942">
    <property type="component" value="Unassembled WGS sequence"/>
</dbReference>
<feature type="chain" id="PRO_5001573705" evidence="4">
    <location>
        <begin position="17"/>
        <end position="354"/>
    </location>
</feature>
<keyword evidence="2 4" id="KW-0732">Signal</keyword>
<dbReference type="PIRSF" id="PIRSF002825">
    <property type="entry name" value="CfbpA"/>
    <property type="match status" value="1"/>
</dbReference>
<evidence type="ECO:0000256" key="1">
    <source>
        <dbReference type="ARBA" id="ARBA00008520"/>
    </source>
</evidence>
<dbReference type="PANTHER" id="PTHR30006:SF15">
    <property type="entry name" value="IRON-UTILIZATION PERIPLASMIC PROTEIN"/>
    <property type="match status" value="1"/>
</dbReference>
<name>A0A059G9D0_9PROT</name>
<sequence length="354" mass="38529">MKFPVLLTAIALFAVACGKPAEPAATKAEPVAAPAVPSAGVLNVYSARHYDSDKVMYDMFEKETGIHVRFRESGAPELIETMKAEGDKSPADVIISSDVGTLYRFQAGGFTQGIRSETLESLIPPHFREPEGNWFGLARRARIIVYDPTRLKPEEVAHYQDLADGTLHGEICMRSSSNVYNLSLMGEFIGRWGSDKAAEWARNVVANFARPPQGGDTTQIESIAAGECSAALINHYYWVRMATGTDAEKAVTAKTALSFPEQDGVGTHINVSGAAVAAHAPNKENAIRFIEWLTTAEGQQMLTSATKEFPMVAGMPLPAGLEQLPDFKPSEFPLQELGEHQAEAQEIYDRAGWN</sequence>
<evidence type="ECO:0000256" key="2">
    <source>
        <dbReference type="ARBA" id="ARBA00022729"/>
    </source>
</evidence>
<feature type="signal peptide" evidence="4">
    <location>
        <begin position="1"/>
        <end position="16"/>
    </location>
</feature>